<accession>A0A2H3BS94</accession>
<proteinExistence type="predicted"/>
<protein>
    <submittedName>
        <fullName evidence="1">Uncharacterized protein</fullName>
    </submittedName>
</protein>
<gene>
    <name evidence="1" type="ORF">ARMSODRAFT_959876</name>
</gene>
<keyword evidence="2" id="KW-1185">Reference proteome</keyword>
<dbReference type="AlphaFoldDB" id="A0A2H3BS94"/>
<organism evidence="1 2">
    <name type="scientific">Armillaria solidipes</name>
    <dbReference type="NCBI Taxonomy" id="1076256"/>
    <lineage>
        <taxon>Eukaryota</taxon>
        <taxon>Fungi</taxon>
        <taxon>Dikarya</taxon>
        <taxon>Basidiomycota</taxon>
        <taxon>Agaricomycotina</taxon>
        <taxon>Agaricomycetes</taxon>
        <taxon>Agaricomycetidae</taxon>
        <taxon>Agaricales</taxon>
        <taxon>Marasmiineae</taxon>
        <taxon>Physalacriaceae</taxon>
        <taxon>Armillaria</taxon>
    </lineage>
</organism>
<evidence type="ECO:0000313" key="2">
    <source>
        <dbReference type="Proteomes" id="UP000218334"/>
    </source>
</evidence>
<evidence type="ECO:0000313" key="1">
    <source>
        <dbReference type="EMBL" id="PBK66733.1"/>
    </source>
</evidence>
<dbReference type="Proteomes" id="UP000218334">
    <property type="component" value="Unassembled WGS sequence"/>
</dbReference>
<reference evidence="2" key="1">
    <citation type="journal article" date="2017" name="Nat. Ecol. Evol.">
        <title>Genome expansion and lineage-specific genetic innovations in the forest pathogenic fungi Armillaria.</title>
        <authorList>
            <person name="Sipos G."/>
            <person name="Prasanna A.N."/>
            <person name="Walter M.C."/>
            <person name="O'Connor E."/>
            <person name="Balint B."/>
            <person name="Krizsan K."/>
            <person name="Kiss B."/>
            <person name="Hess J."/>
            <person name="Varga T."/>
            <person name="Slot J."/>
            <person name="Riley R."/>
            <person name="Boka B."/>
            <person name="Rigling D."/>
            <person name="Barry K."/>
            <person name="Lee J."/>
            <person name="Mihaltcheva S."/>
            <person name="LaButti K."/>
            <person name="Lipzen A."/>
            <person name="Waldron R."/>
            <person name="Moloney N.M."/>
            <person name="Sperisen C."/>
            <person name="Kredics L."/>
            <person name="Vagvoelgyi C."/>
            <person name="Patrignani A."/>
            <person name="Fitzpatrick D."/>
            <person name="Nagy I."/>
            <person name="Doyle S."/>
            <person name="Anderson J.B."/>
            <person name="Grigoriev I.V."/>
            <person name="Gueldener U."/>
            <person name="Muensterkoetter M."/>
            <person name="Nagy L.G."/>
        </authorList>
    </citation>
    <scope>NUCLEOTIDE SEQUENCE [LARGE SCALE GENOMIC DNA]</scope>
    <source>
        <strain evidence="2">28-4</strain>
    </source>
</reference>
<sequence>MVSVIPLANWSLSPDPVRLGRHLRWRCKTPWKMNSPGSVRWLALVILDAVSLSMMQPTSWSVLLWRLFFG</sequence>
<dbReference type="EMBL" id="KZ293439">
    <property type="protein sequence ID" value="PBK66733.1"/>
    <property type="molecule type" value="Genomic_DNA"/>
</dbReference>
<name>A0A2H3BS94_9AGAR</name>